<comment type="caution">
    <text evidence="1">The sequence shown here is derived from an EMBL/GenBank/DDBJ whole genome shotgun (WGS) entry which is preliminary data.</text>
</comment>
<dbReference type="EMBL" id="JAYMRU010000018">
    <property type="protein sequence ID" value="MEM5403040.1"/>
    <property type="molecule type" value="Genomic_DNA"/>
</dbReference>
<evidence type="ECO:0000313" key="2">
    <source>
        <dbReference type="Proteomes" id="UP001392318"/>
    </source>
</evidence>
<organism evidence="1 2">
    <name type="scientific">Paraburkholderia unamae</name>
    <dbReference type="NCBI Taxonomy" id="219649"/>
    <lineage>
        <taxon>Bacteria</taxon>
        <taxon>Pseudomonadati</taxon>
        <taxon>Pseudomonadota</taxon>
        <taxon>Betaproteobacteria</taxon>
        <taxon>Burkholderiales</taxon>
        <taxon>Burkholderiaceae</taxon>
        <taxon>Paraburkholderia</taxon>
    </lineage>
</organism>
<dbReference type="Proteomes" id="UP001392318">
    <property type="component" value="Unassembled WGS sequence"/>
</dbReference>
<reference evidence="1" key="1">
    <citation type="submission" date="2024-01" db="EMBL/GenBank/DDBJ databases">
        <title>The diversity of rhizobia nodulating Mimosa spp. in eleven states of Brazil covering several biomes is determined by host plant, location, and edaphic factors.</title>
        <authorList>
            <person name="Rouws L."/>
            <person name="Barauna A."/>
            <person name="Beukes C."/>
            <person name="De Faria S.M."/>
            <person name="Gross E."/>
            <person name="Dos Reis Junior F.B."/>
            <person name="Simon M."/>
            <person name="Maluk M."/>
            <person name="Odee D.W."/>
            <person name="Kenicer G."/>
            <person name="Young J.P.W."/>
            <person name="Reis V.M."/>
            <person name="Zilli J."/>
            <person name="James E.K."/>
        </authorList>
    </citation>
    <scope>NUCLEOTIDE SEQUENCE</scope>
    <source>
        <strain evidence="1">JPY452</strain>
    </source>
</reference>
<protein>
    <submittedName>
        <fullName evidence="1">4-oxalocrotonate tautomerase</fullName>
        <ecNumber evidence="1">5.3.2.6</ecNumber>
    </submittedName>
</protein>
<accession>A0ACC6RNA2</accession>
<evidence type="ECO:0000313" key="1">
    <source>
        <dbReference type="EMBL" id="MEM5403040.1"/>
    </source>
</evidence>
<gene>
    <name evidence="1" type="ORF">VSR83_23690</name>
</gene>
<name>A0ACC6RNA2_9BURK</name>
<keyword evidence="2" id="KW-1185">Reference proteome</keyword>
<proteinExistence type="predicted"/>
<dbReference type="EC" id="5.3.2.6" evidence="1"/>
<keyword evidence="1" id="KW-0413">Isomerase</keyword>
<sequence length="95" mass="10835">MARAAAQARSHRFVIPRLIAPNPSYRSLFKETRMPTFHIEMFEGRSVEQKRQLAAALTETTCKVLGVEPQSVDIIFHDVKPENWATAGKLWSDPR</sequence>